<reference evidence="3 4" key="1">
    <citation type="submission" date="2016-10" db="EMBL/GenBank/DDBJ databases">
        <title>Rodentibacter gen. nov. and new species.</title>
        <authorList>
            <person name="Christensen H."/>
        </authorList>
    </citation>
    <scope>NUCLEOTIDE SEQUENCE [LARGE SCALE GENOMIC DNA]</scope>
    <source>
        <strain evidence="3 4">1998236014</strain>
    </source>
</reference>
<dbReference type="InterPro" id="IPR002201">
    <property type="entry name" value="Glyco_trans_9"/>
</dbReference>
<sequence>MPLFEQAPKSICILRLSAVGDVCNTLAAVQQIRDFWQTTEIVWIIGKTEMQLVAGIEGITFVPYDKKSGWVGIFSLWRQLKDRRFDVLLNMQTAFRASILSLGIRATYKVGFGKQRSREMQSLFVNRRIEDPDNPHVLDGFMAFAKYLGIPIVAPYWRLPISEEDYSVANQFLDSNRKNLIIAPCSSKPEKDWLIERYAKIANIAYQHHFNVIFCGAPTPREVETTQKITALCDFSPINAVGKTTLKQLAALIGQADLVIAPDSGPAHIATMQNTPIIGLYAYHNPLRTGPYNNLTNVVSVYEENVQKEQGKPSSQLPWVTKLKGKNLMAQIQVDVVVDQMKKFINLK</sequence>
<evidence type="ECO:0000313" key="4">
    <source>
        <dbReference type="Proteomes" id="UP000188820"/>
    </source>
</evidence>
<comment type="caution">
    <text evidence="3">The sequence shown here is derived from an EMBL/GenBank/DDBJ whole genome shotgun (WGS) entry which is preliminary data.</text>
</comment>
<keyword evidence="2" id="KW-0808">Transferase</keyword>
<proteinExistence type="predicted"/>
<dbReference type="Proteomes" id="UP000188820">
    <property type="component" value="Unassembled WGS sequence"/>
</dbReference>
<evidence type="ECO:0000313" key="3">
    <source>
        <dbReference type="EMBL" id="OOF70775.1"/>
    </source>
</evidence>
<keyword evidence="4" id="KW-1185">Reference proteome</keyword>
<dbReference type="Gene3D" id="3.40.50.2000">
    <property type="entry name" value="Glycogen Phosphorylase B"/>
    <property type="match status" value="2"/>
</dbReference>
<gene>
    <name evidence="3" type="ORF">BKG89_03040</name>
</gene>
<dbReference type="RefSeq" id="WP_077462713.1">
    <property type="nucleotide sequence ID" value="NZ_MLAA01000008.1"/>
</dbReference>
<dbReference type="Pfam" id="PF01075">
    <property type="entry name" value="Glyco_transf_9"/>
    <property type="match status" value="1"/>
</dbReference>
<dbReference type="EMBL" id="MLAA01000008">
    <property type="protein sequence ID" value="OOF70775.1"/>
    <property type="molecule type" value="Genomic_DNA"/>
</dbReference>
<dbReference type="SUPFAM" id="SSF53756">
    <property type="entry name" value="UDP-Glycosyltransferase/glycogen phosphorylase"/>
    <property type="match status" value="1"/>
</dbReference>
<protein>
    <submittedName>
        <fullName evidence="3">ADP-heptose--LPS heptosyltransferase I</fullName>
    </submittedName>
</protein>
<accession>A0ABX3L216</accession>
<evidence type="ECO:0000256" key="1">
    <source>
        <dbReference type="ARBA" id="ARBA00022676"/>
    </source>
</evidence>
<organism evidence="3 4">
    <name type="scientific">Rodentibacter caecimuris</name>
    <dbReference type="NCBI Taxonomy" id="1796644"/>
    <lineage>
        <taxon>Bacteria</taxon>
        <taxon>Pseudomonadati</taxon>
        <taxon>Pseudomonadota</taxon>
        <taxon>Gammaproteobacteria</taxon>
        <taxon>Pasteurellales</taxon>
        <taxon>Pasteurellaceae</taxon>
        <taxon>Rodentibacter</taxon>
    </lineage>
</organism>
<dbReference type="InterPro" id="IPR051199">
    <property type="entry name" value="LPS_LOS_Heptosyltrfase"/>
</dbReference>
<dbReference type="PANTHER" id="PTHR30160">
    <property type="entry name" value="TETRAACYLDISACCHARIDE 4'-KINASE-RELATED"/>
    <property type="match status" value="1"/>
</dbReference>
<evidence type="ECO:0000256" key="2">
    <source>
        <dbReference type="ARBA" id="ARBA00022679"/>
    </source>
</evidence>
<dbReference type="PANTHER" id="PTHR30160:SF21">
    <property type="entry name" value="LIPOPOLYSACCHARIDE CORE HEPTOSYLTRANSFERASE OPSX"/>
    <property type="match status" value="1"/>
</dbReference>
<name>A0ABX3L216_9PAST</name>
<dbReference type="CDD" id="cd03789">
    <property type="entry name" value="GT9_LPS_heptosyltransferase"/>
    <property type="match status" value="1"/>
</dbReference>
<keyword evidence="1" id="KW-0328">Glycosyltransferase</keyword>